<evidence type="ECO:0000313" key="2">
    <source>
        <dbReference type="Proteomes" id="UP000039541"/>
    </source>
</evidence>
<accession>A0A655EGS7</accession>
<proteinExistence type="predicted"/>
<dbReference type="EMBL" id="CQPC01000099">
    <property type="protein sequence ID" value="CNV19279.1"/>
    <property type="molecule type" value="Genomic_DNA"/>
</dbReference>
<dbReference type="AlphaFoldDB" id="A0A655EGS7"/>
<gene>
    <name evidence="1" type="ORF">ERS008202_04565</name>
</gene>
<dbReference type="Proteomes" id="UP000039541">
    <property type="component" value="Unassembled WGS sequence"/>
</dbReference>
<organism evidence="1 2">
    <name type="scientific">Salmonella enterica subsp. enterica serovar Bovismorbificans</name>
    <dbReference type="NCBI Taxonomy" id="58097"/>
    <lineage>
        <taxon>Bacteria</taxon>
        <taxon>Pseudomonadati</taxon>
        <taxon>Pseudomonadota</taxon>
        <taxon>Gammaproteobacteria</taxon>
        <taxon>Enterobacterales</taxon>
        <taxon>Enterobacteriaceae</taxon>
        <taxon>Salmonella</taxon>
    </lineage>
</organism>
<reference evidence="1 2" key="1">
    <citation type="submission" date="2015-03" db="EMBL/GenBank/DDBJ databases">
        <authorList>
            <consortium name="Pathogen Informatics"/>
        </authorList>
    </citation>
    <scope>NUCLEOTIDE SEQUENCE [LARGE SCALE GENOMIC DNA]</scope>
    <source>
        <strain evidence="1 2">3476</strain>
    </source>
</reference>
<sequence length="174" mass="19418">MTVHVGAAAVRAGEGGKNHVHAGFQRWRARRVRYQRRFNARAVRLGDDHGRHALGVGRTVIFRGGGGQFGVADAHRRGIVYHALAVLRVAAGNHEINVALRFAAAVFGRYRQHDAFARFDLRGVERLIQMIGGERYRVAHGGRDIHGKLLIKHFDRRVIRHAGAGKQPQRRYGG</sequence>
<name>A0A655EGS7_SALET</name>
<protein>
    <submittedName>
        <fullName evidence="1">Uncharacterized protein</fullName>
    </submittedName>
</protein>
<evidence type="ECO:0000313" key="1">
    <source>
        <dbReference type="EMBL" id="CNV19279.1"/>
    </source>
</evidence>